<evidence type="ECO:0000259" key="4">
    <source>
        <dbReference type="PROSITE" id="PS50893"/>
    </source>
</evidence>
<keyword evidence="2" id="KW-0067">ATP-binding</keyword>
<dbReference type="OrthoDB" id="9801441at2"/>
<dbReference type="PROSITE" id="PS00211">
    <property type="entry name" value="ABC_TRANSPORTER_1"/>
    <property type="match status" value="1"/>
</dbReference>
<feature type="region of interest" description="Disordered" evidence="3">
    <location>
        <begin position="510"/>
        <end position="556"/>
    </location>
</feature>
<dbReference type="PANTHER" id="PTHR42855:SF2">
    <property type="entry name" value="DRUG RESISTANCE ABC TRANSPORTER,ATP-BINDING PROTEIN"/>
    <property type="match status" value="1"/>
</dbReference>
<dbReference type="InterPro" id="IPR017871">
    <property type="entry name" value="ABC_transporter-like_CS"/>
</dbReference>
<dbReference type="SMART" id="SM00382">
    <property type="entry name" value="AAA"/>
    <property type="match status" value="2"/>
</dbReference>
<dbReference type="AlphaFoldDB" id="A0A845L9M6"/>
<feature type="compositionally biased region" description="Low complexity" evidence="3">
    <location>
        <begin position="511"/>
        <end position="536"/>
    </location>
</feature>
<dbReference type="Gene3D" id="3.40.50.300">
    <property type="entry name" value="P-loop containing nucleotide triphosphate hydrolases"/>
    <property type="match status" value="3"/>
</dbReference>
<dbReference type="Proteomes" id="UP000463470">
    <property type="component" value="Unassembled WGS sequence"/>
</dbReference>
<feature type="domain" description="ABC transporter" evidence="4">
    <location>
        <begin position="321"/>
        <end position="529"/>
    </location>
</feature>
<keyword evidence="1" id="KW-0547">Nucleotide-binding</keyword>
<gene>
    <name evidence="5" type="primary">abc-f</name>
    <name evidence="5" type="ORF">GTO91_11860</name>
</gene>
<dbReference type="NCBIfam" id="NF000355">
    <property type="entry name" value="ribo_prot_ABC_F"/>
    <property type="match status" value="1"/>
</dbReference>
<dbReference type="GO" id="GO:0005524">
    <property type="term" value="F:ATP binding"/>
    <property type="evidence" value="ECO:0007669"/>
    <property type="project" value="UniProtKB-KW"/>
</dbReference>
<dbReference type="InterPro" id="IPR051309">
    <property type="entry name" value="ABCF_ATPase"/>
</dbReference>
<name>A0A845L9M6_9FIRM</name>
<organism evidence="5 6">
    <name type="scientific">Heliomicrobium undosum</name>
    <dbReference type="NCBI Taxonomy" id="121734"/>
    <lineage>
        <taxon>Bacteria</taxon>
        <taxon>Bacillati</taxon>
        <taxon>Bacillota</taxon>
        <taxon>Clostridia</taxon>
        <taxon>Eubacteriales</taxon>
        <taxon>Heliobacteriaceae</taxon>
        <taxon>Heliomicrobium</taxon>
    </lineage>
</organism>
<dbReference type="InterPro" id="IPR003593">
    <property type="entry name" value="AAA+_ATPase"/>
</dbReference>
<dbReference type="PROSITE" id="PS50893">
    <property type="entry name" value="ABC_TRANSPORTER_2"/>
    <property type="match status" value="2"/>
</dbReference>
<dbReference type="InterPro" id="IPR027417">
    <property type="entry name" value="P-loop_NTPase"/>
</dbReference>
<dbReference type="CDD" id="cd03221">
    <property type="entry name" value="ABCF_EF-3"/>
    <property type="match status" value="2"/>
</dbReference>
<dbReference type="RefSeq" id="WP_161258930.1">
    <property type="nucleotide sequence ID" value="NZ_WXEY01000013.1"/>
</dbReference>
<feature type="domain" description="ABC transporter" evidence="4">
    <location>
        <begin position="4"/>
        <end position="226"/>
    </location>
</feature>
<dbReference type="PANTHER" id="PTHR42855">
    <property type="entry name" value="ABC TRANSPORTER ATP-BINDING SUBUNIT"/>
    <property type="match status" value="1"/>
</dbReference>
<evidence type="ECO:0000256" key="1">
    <source>
        <dbReference type="ARBA" id="ARBA00022741"/>
    </source>
</evidence>
<evidence type="ECO:0000256" key="2">
    <source>
        <dbReference type="ARBA" id="ARBA00022840"/>
    </source>
</evidence>
<keyword evidence="6" id="KW-1185">Reference proteome</keyword>
<comment type="caution">
    <text evidence="5">The sequence shown here is derived from an EMBL/GenBank/DDBJ whole genome shotgun (WGS) entry which is preliminary data.</text>
</comment>
<evidence type="ECO:0000313" key="6">
    <source>
        <dbReference type="Proteomes" id="UP000463470"/>
    </source>
</evidence>
<protein>
    <submittedName>
        <fullName evidence="5">ABC-F type ribosomal protection protein</fullName>
    </submittedName>
</protein>
<evidence type="ECO:0000313" key="5">
    <source>
        <dbReference type="EMBL" id="MZP30408.1"/>
    </source>
</evidence>
<dbReference type="SUPFAM" id="SSF52540">
    <property type="entry name" value="P-loop containing nucleoside triphosphate hydrolases"/>
    <property type="match status" value="2"/>
</dbReference>
<accession>A0A845L9M6</accession>
<evidence type="ECO:0000256" key="3">
    <source>
        <dbReference type="SAM" id="MobiDB-lite"/>
    </source>
</evidence>
<feature type="region of interest" description="Disordered" evidence="3">
    <location>
        <begin position="245"/>
        <end position="265"/>
    </location>
</feature>
<dbReference type="Pfam" id="PF00005">
    <property type="entry name" value="ABC_tran"/>
    <property type="match status" value="2"/>
</dbReference>
<proteinExistence type="predicted"/>
<sequence>MLAAELCNLKKYFGDRLILAIDELKIYRGDRIGVVGRNGAGKSTFLRILEGRLLPEEGLVKGYAETAVIEQMGNGEMAGYGGCHGGCDGGCDGSEETLREPDLSERLLRTSEQADKEKRFQVRTGDPDLLSGGEVTRRKIAVALGRPSGILLADEPTANLDMAGTQLLQAHLLEYDGAVLLVSHDRELLDQVCNRILEIENGCVRLFDGNYTDYRKQKQAEAVRRQAEYEAYVQERERLEAAMREKSRQAKAMRSTPSRMGNSEARLHKRGVNSKRAKLDRGAQAIESRLERLEKKEKPEAAPGIVFDRPGEGALPGKIAIRVENLTKRFGERLLFQGANFEVARGRKIALAGDNGSGKTTLLKMILARETGVTIHPAARIGFFDQKLERLREDRTVLETLRALSDRPESFVRTLLARLNFRRDDAHKQVAMLSGGERVKLSLAMTLVQDFNVLLLDEPTNYLDIDALEALESLLREYPGTILFVSHDRRLVDRVADQVLWIEGGRVTACQPSRTTQPSQSPRSQRSSQPSQTAQPFQPVDPSPYGKAKRTETDISGERLRLECRMADLLGRLSMPRRKGDEQVRAQWEAEYRDIVAQSARLRKEKSFNS</sequence>
<reference evidence="5 6" key="1">
    <citation type="submission" date="2020-01" db="EMBL/GenBank/DDBJ databases">
        <title>Whole-genome sequence of Heliobacterium undosum DSM 13378.</title>
        <authorList>
            <person name="Kyndt J.A."/>
            <person name="Meyer T.E."/>
        </authorList>
    </citation>
    <scope>NUCLEOTIDE SEQUENCE [LARGE SCALE GENOMIC DNA]</scope>
    <source>
        <strain evidence="5 6">DSM 13378</strain>
    </source>
</reference>
<dbReference type="EMBL" id="WXEY01000013">
    <property type="protein sequence ID" value="MZP30408.1"/>
    <property type="molecule type" value="Genomic_DNA"/>
</dbReference>
<dbReference type="GO" id="GO:0016887">
    <property type="term" value="F:ATP hydrolysis activity"/>
    <property type="evidence" value="ECO:0007669"/>
    <property type="project" value="InterPro"/>
</dbReference>
<dbReference type="InterPro" id="IPR003439">
    <property type="entry name" value="ABC_transporter-like_ATP-bd"/>
</dbReference>